<feature type="compositionally biased region" description="Basic and acidic residues" evidence="1">
    <location>
        <begin position="1"/>
        <end position="21"/>
    </location>
</feature>
<feature type="compositionally biased region" description="Polar residues" evidence="1">
    <location>
        <begin position="90"/>
        <end position="99"/>
    </location>
</feature>
<evidence type="ECO:0000313" key="2">
    <source>
        <dbReference type="EMBL" id="JAI02508.1"/>
    </source>
</evidence>
<organism evidence="2">
    <name type="scientific">Anguilla anguilla</name>
    <name type="common">European freshwater eel</name>
    <name type="synonym">Muraena anguilla</name>
    <dbReference type="NCBI Taxonomy" id="7936"/>
    <lineage>
        <taxon>Eukaryota</taxon>
        <taxon>Metazoa</taxon>
        <taxon>Chordata</taxon>
        <taxon>Craniata</taxon>
        <taxon>Vertebrata</taxon>
        <taxon>Euteleostomi</taxon>
        <taxon>Actinopterygii</taxon>
        <taxon>Neopterygii</taxon>
        <taxon>Teleostei</taxon>
        <taxon>Anguilliformes</taxon>
        <taxon>Anguillidae</taxon>
        <taxon>Anguilla</taxon>
    </lineage>
</organism>
<dbReference type="AlphaFoldDB" id="A0A0E9XIF8"/>
<accession>A0A0E9XIF8</accession>
<feature type="compositionally biased region" description="Low complexity" evidence="1">
    <location>
        <begin position="72"/>
        <end position="89"/>
    </location>
</feature>
<sequence>MNENKKKKEDKAGEEGGKTGDGETDPMKSVTCEVPPPSDQKEQPKDTGAATWRHGNPEGASDWRSPLKDLPSSTGSSSSRYDSLRGSSLKTEITTTRGTHSPMESLVGSPPRSRVIDVDRESSRIGGTTRTSLSKSSDILKGPKPYGP</sequence>
<dbReference type="EMBL" id="GBXM01006070">
    <property type="protein sequence ID" value="JAI02508.1"/>
    <property type="molecule type" value="Transcribed_RNA"/>
</dbReference>
<reference evidence="2" key="1">
    <citation type="submission" date="2014-11" db="EMBL/GenBank/DDBJ databases">
        <authorList>
            <person name="Amaro Gonzalez C."/>
        </authorList>
    </citation>
    <scope>NUCLEOTIDE SEQUENCE</scope>
</reference>
<evidence type="ECO:0000256" key="1">
    <source>
        <dbReference type="SAM" id="MobiDB-lite"/>
    </source>
</evidence>
<protein>
    <submittedName>
        <fullName evidence="2">Uncharacterized protein</fullName>
    </submittedName>
</protein>
<feature type="region of interest" description="Disordered" evidence="1">
    <location>
        <begin position="1"/>
        <end position="148"/>
    </location>
</feature>
<reference evidence="2" key="2">
    <citation type="journal article" date="2015" name="Fish Shellfish Immunol.">
        <title>Early steps in the European eel (Anguilla anguilla)-Vibrio vulnificus interaction in the gills: Role of the RtxA13 toxin.</title>
        <authorList>
            <person name="Callol A."/>
            <person name="Pajuelo D."/>
            <person name="Ebbesson L."/>
            <person name="Teles M."/>
            <person name="MacKenzie S."/>
            <person name="Amaro C."/>
        </authorList>
    </citation>
    <scope>NUCLEOTIDE SEQUENCE</scope>
</reference>
<feature type="compositionally biased region" description="Basic and acidic residues" evidence="1">
    <location>
        <begin position="114"/>
        <end position="123"/>
    </location>
</feature>
<feature type="compositionally biased region" description="Polar residues" evidence="1">
    <location>
        <begin position="125"/>
        <end position="137"/>
    </location>
</feature>
<name>A0A0E9XIF8_ANGAN</name>
<proteinExistence type="predicted"/>